<dbReference type="RefSeq" id="WP_249328209.1">
    <property type="nucleotide sequence ID" value="NZ_CP060635.1"/>
</dbReference>
<keyword evidence="1" id="KW-1133">Transmembrane helix</keyword>
<dbReference type="Pfam" id="PF12650">
    <property type="entry name" value="DUF3784"/>
    <property type="match status" value="1"/>
</dbReference>
<organism evidence="2 3">
    <name type="scientific">Wansuia hejianensis</name>
    <dbReference type="NCBI Taxonomy" id="2763667"/>
    <lineage>
        <taxon>Bacteria</taxon>
        <taxon>Bacillati</taxon>
        <taxon>Bacillota</taxon>
        <taxon>Clostridia</taxon>
        <taxon>Lachnospirales</taxon>
        <taxon>Lachnospiraceae</taxon>
        <taxon>Wansuia</taxon>
    </lineage>
</organism>
<evidence type="ECO:0000313" key="3">
    <source>
        <dbReference type="Proteomes" id="UP000515860"/>
    </source>
</evidence>
<dbReference type="EMBL" id="CP060635">
    <property type="protein sequence ID" value="QNM07297.1"/>
    <property type="molecule type" value="Genomic_DNA"/>
</dbReference>
<protein>
    <submittedName>
        <fullName evidence="2">DUF3784 domain-containing protein</fullName>
    </submittedName>
</protein>
<dbReference type="KEGG" id="whj:H9Q79_10070"/>
<feature type="transmembrane region" description="Helical" evidence="1">
    <location>
        <begin position="56"/>
        <end position="74"/>
    </location>
</feature>
<feature type="transmembrane region" description="Helical" evidence="1">
    <location>
        <begin position="6"/>
        <end position="24"/>
    </location>
</feature>
<keyword evidence="1" id="KW-0472">Membrane</keyword>
<dbReference type="AlphaFoldDB" id="A0A7G9G915"/>
<keyword evidence="1" id="KW-0812">Transmembrane</keyword>
<proteinExistence type="predicted"/>
<evidence type="ECO:0000313" key="2">
    <source>
        <dbReference type="EMBL" id="QNM07297.1"/>
    </source>
</evidence>
<dbReference type="InterPro" id="IPR017259">
    <property type="entry name" value="UCP037672"/>
</dbReference>
<evidence type="ECO:0000256" key="1">
    <source>
        <dbReference type="SAM" id="Phobius"/>
    </source>
</evidence>
<name>A0A7G9G915_9FIRM</name>
<gene>
    <name evidence="2" type="ORF">H9Q79_10070</name>
</gene>
<reference evidence="2 3" key="1">
    <citation type="submission" date="2020-08" db="EMBL/GenBank/DDBJ databases">
        <authorList>
            <person name="Liu C."/>
            <person name="Sun Q."/>
        </authorList>
    </citation>
    <scope>NUCLEOTIDE SEQUENCE [LARGE SCALE GENOMIC DNA]</scope>
    <source>
        <strain evidence="2 3">NSJ-29</strain>
    </source>
</reference>
<accession>A0A7G9G915</accession>
<dbReference type="Proteomes" id="UP000515860">
    <property type="component" value="Chromosome"/>
</dbReference>
<sequence length="106" mass="12025">MFSPTFDWVFAGIMGVLAVIFFAGKGNGILRAFSGKDTMAQKKKRTPEQEMRYQRAIAWFLLAIGLSEVLMAVLGFTYRWVPIVTMGIVILSMILLIIYLKKNFPE</sequence>
<keyword evidence="3" id="KW-1185">Reference proteome</keyword>
<feature type="transmembrane region" description="Helical" evidence="1">
    <location>
        <begin position="80"/>
        <end position="100"/>
    </location>
</feature>